<dbReference type="Proteomes" id="UP000001492">
    <property type="component" value="Chromosome 1"/>
</dbReference>
<gene>
    <name evidence="2" type="ordered locus">Astex_0716</name>
</gene>
<name>E8RRT0_ASTEC</name>
<keyword evidence="1" id="KW-0472">Membrane</keyword>
<keyword evidence="1" id="KW-0812">Transmembrane</keyword>
<dbReference type="HOGENOM" id="CLU_3058097_0_0_5"/>
<reference evidence="3" key="1">
    <citation type="submission" date="2010-12" db="EMBL/GenBank/DDBJ databases">
        <title>Complete sequence of chromosome 1 of Asticcacaulis excentricus CB 48.</title>
        <authorList>
            <consortium name="US DOE Joint Genome Institute"/>
            <person name="Lucas S."/>
            <person name="Copeland A."/>
            <person name="Lapidus A."/>
            <person name="Cheng J.-F."/>
            <person name="Bruce D."/>
            <person name="Goodwin L."/>
            <person name="Pitluck S."/>
            <person name="Teshima H."/>
            <person name="Davenport K."/>
            <person name="Detter J.C."/>
            <person name="Han C."/>
            <person name="Tapia R."/>
            <person name="Land M."/>
            <person name="Hauser L."/>
            <person name="Jeffries C."/>
            <person name="Kyrpides N."/>
            <person name="Ivanova N."/>
            <person name="Ovchinnikova G."/>
            <person name="Brun Y.V."/>
            <person name="Woyke T."/>
        </authorList>
    </citation>
    <scope>NUCLEOTIDE SEQUENCE [LARGE SCALE GENOMIC DNA]</scope>
    <source>
        <strain evidence="3">ATCC 15261 / DSM 4724 / KCTC 12464 / NCIMB 9791 / VKM B-1370 / CB 48</strain>
    </source>
</reference>
<dbReference type="KEGG" id="aex:Astex_0716"/>
<sequence>METLKVRKAVAIAARMDVQGAALNLSAAASAIIVVLINLLIVGVLLRPMITEW</sequence>
<accession>E8RRT0</accession>
<feature type="transmembrane region" description="Helical" evidence="1">
    <location>
        <begin position="21"/>
        <end position="46"/>
    </location>
</feature>
<dbReference type="EMBL" id="CP002395">
    <property type="protein sequence ID" value="ADU12401.1"/>
    <property type="molecule type" value="Genomic_DNA"/>
</dbReference>
<evidence type="ECO:0000313" key="3">
    <source>
        <dbReference type="Proteomes" id="UP000001492"/>
    </source>
</evidence>
<protein>
    <submittedName>
        <fullName evidence="2">Uncharacterized protein</fullName>
    </submittedName>
</protein>
<dbReference type="AlphaFoldDB" id="E8RRT0"/>
<proteinExistence type="predicted"/>
<keyword evidence="1" id="KW-1133">Transmembrane helix</keyword>
<organism evidence="2 3">
    <name type="scientific">Asticcacaulis excentricus (strain ATCC 15261 / DSM 4724 / KCTC 12464 / NCIMB 9791 / VKM B-1370 / CB 48)</name>
    <dbReference type="NCBI Taxonomy" id="573065"/>
    <lineage>
        <taxon>Bacteria</taxon>
        <taxon>Pseudomonadati</taxon>
        <taxon>Pseudomonadota</taxon>
        <taxon>Alphaproteobacteria</taxon>
        <taxon>Caulobacterales</taxon>
        <taxon>Caulobacteraceae</taxon>
        <taxon>Asticcacaulis</taxon>
    </lineage>
</organism>
<evidence type="ECO:0000313" key="2">
    <source>
        <dbReference type="EMBL" id="ADU12401.1"/>
    </source>
</evidence>
<evidence type="ECO:0000256" key="1">
    <source>
        <dbReference type="SAM" id="Phobius"/>
    </source>
</evidence>
<keyword evidence="3" id="KW-1185">Reference proteome</keyword>